<accession>A0AC35GNZ5</accession>
<dbReference type="Proteomes" id="UP000887580">
    <property type="component" value="Unplaced"/>
</dbReference>
<evidence type="ECO:0000313" key="1">
    <source>
        <dbReference type="Proteomes" id="UP000887580"/>
    </source>
</evidence>
<proteinExistence type="predicted"/>
<organism evidence="1 2">
    <name type="scientific">Panagrolaimus sp. PS1159</name>
    <dbReference type="NCBI Taxonomy" id="55785"/>
    <lineage>
        <taxon>Eukaryota</taxon>
        <taxon>Metazoa</taxon>
        <taxon>Ecdysozoa</taxon>
        <taxon>Nematoda</taxon>
        <taxon>Chromadorea</taxon>
        <taxon>Rhabditida</taxon>
        <taxon>Tylenchina</taxon>
        <taxon>Panagrolaimomorpha</taxon>
        <taxon>Panagrolaimoidea</taxon>
        <taxon>Panagrolaimidae</taxon>
        <taxon>Panagrolaimus</taxon>
    </lineage>
</organism>
<sequence length="198" mass="24018">MENRGARRRLKIEDQHFWQANLNRRLLDDLTDDKPVIKKEIIVENKLEQEKKLFQELKPGLNQPKSLTKPKQSPTPESSRSSRRDRDRDDVHHRKRRRSDERRRQHQRSTSKDKARYRRRHDSSASSRSPSPRSKENNDDVKKHKMHPEKQQSDKEILYERLEKIKEILKQRNSESEIFMARQRYLQRKQNGEIRAPI</sequence>
<protein>
    <submittedName>
        <fullName evidence="2">Uncharacterized protein</fullName>
    </submittedName>
</protein>
<name>A0AC35GNZ5_9BILA</name>
<evidence type="ECO:0000313" key="2">
    <source>
        <dbReference type="WBParaSite" id="PS1159_v2.g7351.t1"/>
    </source>
</evidence>
<dbReference type="WBParaSite" id="PS1159_v2.g7351.t1">
    <property type="protein sequence ID" value="PS1159_v2.g7351.t1"/>
    <property type="gene ID" value="PS1159_v2.g7351"/>
</dbReference>
<reference evidence="2" key="1">
    <citation type="submission" date="2022-11" db="UniProtKB">
        <authorList>
            <consortium name="WormBaseParasite"/>
        </authorList>
    </citation>
    <scope>IDENTIFICATION</scope>
</reference>